<dbReference type="PROSITE" id="PS00455">
    <property type="entry name" value="AMP_BINDING"/>
    <property type="match status" value="1"/>
</dbReference>
<accession>A0ABD2X123</accession>
<dbReference type="Gene3D" id="3.30.300.30">
    <property type="match status" value="1"/>
</dbReference>
<evidence type="ECO:0000313" key="10">
    <source>
        <dbReference type="Proteomes" id="UP001627154"/>
    </source>
</evidence>
<keyword evidence="2" id="KW-0436">Ligase</keyword>
<evidence type="ECO:0000256" key="5">
    <source>
        <dbReference type="ARBA" id="ARBA00022840"/>
    </source>
</evidence>
<proteinExistence type="inferred from homology"/>
<dbReference type="FunFam" id="3.40.50.12780:FF:000026">
    <property type="entry name" value="Uncharacterized protein, isoform B"/>
    <property type="match status" value="1"/>
</dbReference>
<keyword evidence="10" id="KW-1185">Reference proteome</keyword>
<dbReference type="InterPro" id="IPR000873">
    <property type="entry name" value="AMP-dep_synth/lig_dom"/>
</dbReference>
<dbReference type="GO" id="GO:0004467">
    <property type="term" value="F:long-chain fatty acid-CoA ligase activity"/>
    <property type="evidence" value="ECO:0007669"/>
    <property type="project" value="UniProtKB-EC"/>
</dbReference>
<dbReference type="Proteomes" id="UP001627154">
    <property type="component" value="Unassembled WGS sequence"/>
</dbReference>
<evidence type="ECO:0000313" key="9">
    <source>
        <dbReference type="EMBL" id="KAL3398517.1"/>
    </source>
</evidence>
<evidence type="ECO:0000256" key="7">
    <source>
        <dbReference type="ARBA" id="ARBA00026121"/>
    </source>
</evidence>
<gene>
    <name evidence="9" type="ORF">TKK_007670</name>
</gene>
<dbReference type="PANTHER" id="PTHR43272">
    <property type="entry name" value="LONG-CHAIN-FATTY-ACID--COA LIGASE"/>
    <property type="match status" value="1"/>
</dbReference>
<dbReference type="PANTHER" id="PTHR43272:SF83">
    <property type="entry name" value="ACYL-COA SYNTHETASE LONG-CHAIN, ISOFORM J"/>
    <property type="match status" value="1"/>
</dbReference>
<keyword evidence="4" id="KW-0443">Lipid metabolism</keyword>
<dbReference type="Pfam" id="PF00501">
    <property type="entry name" value="AMP-binding"/>
    <property type="match status" value="1"/>
</dbReference>
<evidence type="ECO:0000259" key="8">
    <source>
        <dbReference type="Pfam" id="PF00501"/>
    </source>
</evidence>
<sequence>MVFSFFRDNMDNMWITGTVGAIKALSYVYDLFTFPVYLLLQRPWEKRKRSRRIKAKPVEKDDHFVIYRNIDPIGEMHSQLENQKIDTLEAMLKWVASVHGNKRCLGTRQIFADEDEIQPNGRVFKKYKMGEYQWKSFTEVEQTAASFGRGLSDLGLTARKNIVVFAETRAEWMIAAHACFKQNLTIVTIYSTLGDDAIAHGINETEVDTVITSFDLLPKFKKILAKTPDVKNIVFMEDQLKIADISGFKEGVRIIPFQEVISVGNKSSAPSIPPKGDDTAIIMYTSGSTGVPKGVLLSHKNVIATLKAYCDAVVIENDDVFMGYLPLAHVFELLSESVCLLNGVPIGYSSPLTMIDSSSKIMKGCKGDASVLHPTCLTAVPLILDRISKGINEKVKRAGPFTQAIFNFAYEYKLKWTKRGYDTPIFNRTIFNAAKQVLGGRMRLILAGGAPLSPETHMQVKLCLCVTVTQGYGLTETCSCATVMDAYDRSTGRVGAPTTGCDIMLENWEEAGYRVTDTPNPRGEIVIGGDNISAGYYKLPDKTKEDFFIREGKRWFRTGDIGEVHPDGAIKIIDRKKDLVKLQFGEYVSLGKVESELKTCSLVENICVYGDASKTYTVALVVPNPRHLEDIAKNLGTTFSSFEELCNNPRIEKAVLDALVEHSKKCDLQKFEVPGAVKLVTETWSPDMGLVTAAFKLKRKAVQDRYKHEISRMYAS</sequence>
<dbReference type="GO" id="GO:0005524">
    <property type="term" value="F:ATP binding"/>
    <property type="evidence" value="ECO:0007669"/>
    <property type="project" value="UniProtKB-KW"/>
</dbReference>
<dbReference type="InterPro" id="IPR045851">
    <property type="entry name" value="AMP-bd_C_sf"/>
</dbReference>
<dbReference type="EC" id="6.2.1.3" evidence="7"/>
<evidence type="ECO:0000256" key="1">
    <source>
        <dbReference type="ARBA" id="ARBA00006432"/>
    </source>
</evidence>
<comment type="similarity">
    <text evidence="1">Belongs to the ATP-dependent AMP-binding enzyme family.</text>
</comment>
<protein>
    <recommendedName>
        <fullName evidence="7">long-chain-fatty-acid--CoA ligase</fullName>
        <ecNumber evidence="7">6.2.1.3</ecNumber>
    </recommendedName>
</protein>
<dbReference type="Gene3D" id="3.40.50.12780">
    <property type="entry name" value="N-terminal domain of ligase-like"/>
    <property type="match status" value="1"/>
</dbReference>
<organism evidence="9 10">
    <name type="scientific">Trichogramma kaykai</name>
    <dbReference type="NCBI Taxonomy" id="54128"/>
    <lineage>
        <taxon>Eukaryota</taxon>
        <taxon>Metazoa</taxon>
        <taxon>Ecdysozoa</taxon>
        <taxon>Arthropoda</taxon>
        <taxon>Hexapoda</taxon>
        <taxon>Insecta</taxon>
        <taxon>Pterygota</taxon>
        <taxon>Neoptera</taxon>
        <taxon>Endopterygota</taxon>
        <taxon>Hymenoptera</taxon>
        <taxon>Apocrita</taxon>
        <taxon>Proctotrupomorpha</taxon>
        <taxon>Chalcidoidea</taxon>
        <taxon>Trichogrammatidae</taxon>
        <taxon>Trichogramma</taxon>
    </lineage>
</organism>
<keyword evidence="5" id="KW-0067">ATP-binding</keyword>
<name>A0ABD2X123_9HYME</name>
<evidence type="ECO:0000256" key="6">
    <source>
        <dbReference type="ARBA" id="ARBA00024484"/>
    </source>
</evidence>
<evidence type="ECO:0000256" key="3">
    <source>
        <dbReference type="ARBA" id="ARBA00022741"/>
    </source>
</evidence>
<comment type="caution">
    <text evidence="9">The sequence shown here is derived from an EMBL/GenBank/DDBJ whole genome shotgun (WGS) entry which is preliminary data.</text>
</comment>
<evidence type="ECO:0000256" key="2">
    <source>
        <dbReference type="ARBA" id="ARBA00022598"/>
    </source>
</evidence>
<reference evidence="9 10" key="1">
    <citation type="journal article" date="2024" name="bioRxiv">
        <title>A reference genome for Trichogramma kaykai: A tiny desert-dwelling parasitoid wasp with competing sex-ratio distorters.</title>
        <authorList>
            <person name="Culotta J."/>
            <person name="Lindsey A.R."/>
        </authorList>
    </citation>
    <scope>NUCLEOTIDE SEQUENCE [LARGE SCALE GENOMIC DNA]</scope>
    <source>
        <strain evidence="9 10">KSX58</strain>
    </source>
</reference>
<keyword evidence="4" id="KW-0276">Fatty acid metabolism</keyword>
<dbReference type="AlphaFoldDB" id="A0ABD2X123"/>
<dbReference type="InterPro" id="IPR020845">
    <property type="entry name" value="AMP-binding_CS"/>
</dbReference>
<dbReference type="SUPFAM" id="SSF56801">
    <property type="entry name" value="Acetyl-CoA synthetase-like"/>
    <property type="match status" value="1"/>
</dbReference>
<feature type="domain" description="AMP-dependent synthetase/ligase" evidence="8">
    <location>
        <begin position="124"/>
        <end position="537"/>
    </location>
</feature>
<dbReference type="EMBL" id="JBJJXI010000059">
    <property type="protein sequence ID" value="KAL3398517.1"/>
    <property type="molecule type" value="Genomic_DNA"/>
</dbReference>
<keyword evidence="3" id="KW-0547">Nucleotide-binding</keyword>
<evidence type="ECO:0000256" key="4">
    <source>
        <dbReference type="ARBA" id="ARBA00022832"/>
    </source>
</evidence>
<dbReference type="InterPro" id="IPR042099">
    <property type="entry name" value="ANL_N_sf"/>
</dbReference>
<comment type="catalytic activity">
    <reaction evidence="6">
        <text>a long-chain fatty acid + ATP + CoA = a long-chain fatty acyl-CoA + AMP + diphosphate</text>
        <dbReference type="Rhea" id="RHEA:15421"/>
        <dbReference type="ChEBI" id="CHEBI:30616"/>
        <dbReference type="ChEBI" id="CHEBI:33019"/>
        <dbReference type="ChEBI" id="CHEBI:57287"/>
        <dbReference type="ChEBI" id="CHEBI:57560"/>
        <dbReference type="ChEBI" id="CHEBI:83139"/>
        <dbReference type="ChEBI" id="CHEBI:456215"/>
        <dbReference type="EC" id="6.2.1.3"/>
    </reaction>
    <physiologicalReaction direction="left-to-right" evidence="6">
        <dbReference type="Rhea" id="RHEA:15422"/>
    </physiologicalReaction>
</comment>